<comment type="caution">
    <text evidence="2">The sequence shown here is derived from an EMBL/GenBank/DDBJ whole genome shotgun (WGS) entry which is preliminary data.</text>
</comment>
<dbReference type="EMBL" id="JARJCW010000021">
    <property type="protein sequence ID" value="KAJ7213518.1"/>
    <property type="molecule type" value="Genomic_DNA"/>
</dbReference>
<reference evidence="2" key="1">
    <citation type="submission" date="2023-03" db="EMBL/GenBank/DDBJ databases">
        <title>Massive genome expansion in bonnet fungi (Mycena s.s.) driven by repeated elements and novel gene families across ecological guilds.</title>
        <authorList>
            <consortium name="Lawrence Berkeley National Laboratory"/>
            <person name="Harder C.B."/>
            <person name="Miyauchi S."/>
            <person name="Viragh M."/>
            <person name="Kuo A."/>
            <person name="Thoen E."/>
            <person name="Andreopoulos B."/>
            <person name="Lu D."/>
            <person name="Skrede I."/>
            <person name="Drula E."/>
            <person name="Henrissat B."/>
            <person name="Morin E."/>
            <person name="Kohler A."/>
            <person name="Barry K."/>
            <person name="LaButti K."/>
            <person name="Morin E."/>
            <person name="Salamov A."/>
            <person name="Lipzen A."/>
            <person name="Mereny Z."/>
            <person name="Hegedus B."/>
            <person name="Baldrian P."/>
            <person name="Stursova M."/>
            <person name="Weitz H."/>
            <person name="Taylor A."/>
            <person name="Grigoriev I.V."/>
            <person name="Nagy L.G."/>
            <person name="Martin F."/>
            <person name="Kauserud H."/>
        </authorList>
    </citation>
    <scope>NUCLEOTIDE SEQUENCE</scope>
    <source>
        <strain evidence="2">9144</strain>
    </source>
</reference>
<protein>
    <submittedName>
        <fullName evidence="2">Uncharacterized protein</fullName>
    </submittedName>
</protein>
<dbReference type="Proteomes" id="UP001219525">
    <property type="component" value="Unassembled WGS sequence"/>
</dbReference>
<evidence type="ECO:0000313" key="2">
    <source>
        <dbReference type="EMBL" id="KAJ7213518.1"/>
    </source>
</evidence>
<sequence>MLLARHPCDEDSDVWTDIHLLGILVMRTPMFGRIYIWAFQSILQTDRDAHGINTLRHTQQPQTVAALRLSLAQRVLRRPASETAVTQAIHPAGCHISWTWTQAIGSDSWEPADRPGTDASCSWRPAAFPLAVYPIYTHYESYIPQSIAARAPIPYSAIGHIALGGKKKYHVTTNVSRKSKAGEADKGRKASKGAVDAKKPKKIAWERKFVPR</sequence>
<evidence type="ECO:0000256" key="1">
    <source>
        <dbReference type="SAM" id="MobiDB-lite"/>
    </source>
</evidence>
<proteinExistence type="predicted"/>
<name>A0AAD6VI81_9AGAR</name>
<evidence type="ECO:0000313" key="3">
    <source>
        <dbReference type="Proteomes" id="UP001219525"/>
    </source>
</evidence>
<feature type="region of interest" description="Disordered" evidence="1">
    <location>
        <begin position="175"/>
        <end position="200"/>
    </location>
</feature>
<accession>A0AAD6VI81</accession>
<dbReference type="AlphaFoldDB" id="A0AAD6VI81"/>
<gene>
    <name evidence="2" type="ORF">GGX14DRAFT_618898</name>
</gene>
<keyword evidence="3" id="KW-1185">Reference proteome</keyword>
<organism evidence="2 3">
    <name type="scientific">Mycena pura</name>
    <dbReference type="NCBI Taxonomy" id="153505"/>
    <lineage>
        <taxon>Eukaryota</taxon>
        <taxon>Fungi</taxon>
        <taxon>Dikarya</taxon>
        <taxon>Basidiomycota</taxon>
        <taxon>Agaricomycotina</taxon>
        <taxon>Agaricomycetes</taxon>
        <taxon>Agaricomycetidae</taxon>
        <taxon>Agaricales</taxon>
        <taxon>Marasmiineae</taxon>
        <taxon>Mycenaceae</taxon>
        <taxon>Mycena</taxon>
    </lineage>
</organism>